<keyword evidence="6 9" id="KW-1133">Transmembrane helix</keyword>
<evidence type="ECO:0000256" key="8">
    <source>
        <dbReference type="ARBA" id="ARBA00023136"/>
    </source>
</evidence>
<evidence type="ECO:0000256" key="1">
    <source>
        <dbReference type="ARBA" id="ARBA00004141"/>
    </source>
</evidence>
<dbReference type="PANTHER" id="PTHR16228">
    <property type="entry name" value="DIVALENT CATION TRANSPORTER SOLUTE CARRIER FAMILY 41"/>
    <property type="match status" value="1"/>
</dbReference>
<keyword evidence="12" id="KW-1185">Reference proteome</keyword>
<evidence type="ECO:0000256" key="3">
    <source>
        <dbReference type="ARBA" id="ARBA00022448"/>
    </source>
</evidence>
<dbReference type="InterPro" id="IPR036739">
    <property type="entry name" value="SLC41_membr_dom_sf"/>
</dbReference>
<dbReference type="EMBL" id="NCKV01004291">
    <property type="protein sequence ID" value="RWS24894.1"/>
    <property type="molecule type" value="Genomic_DNA"/>
</dbReference>
<keyword evidence="3" id="KW-0813">Transport</keyword>
<keyword evidence="5" id="KW-0460">Magnesium</keyword>
<evidence type="ECO:0000256" key="9">
    <source>
        <dbReference type="SAM" id="Phobius"/>
    </source>
</evidence>
<protein>
    <submittedName>
        <fullName evidence="11">Solute carrier-like protein</fullName>
    </submittedName>
</protein>
<evidence type="ECO:0000313" key="11">
    <source>
        <dbReference type="EMBL" id="RWS24894.1"/>
    </source>
</evidence>
<dbReference type="Proteomes" id="UP000288716">
    <property type="component" value="Unassembled WGS sequence"/>
</dbReference>
<evidence type="ECO:0000256" key="5">
    <source>
        <dbReference type="ARBA" id="ARBA00022842"/>
    </source>
</evidence>
<accession>A0A443SBP7</accession>
<reference evidence="11 12" key="1">
    <citation type="journal article" date="2018" name="Gigascience">
        <title>Genomes of trombidid mites reveal novel predicted allergens and laterally-transferred genes associated with secondary metabolism.</title>
        <authorList>
            <person name="Dong X."/>
            <person name="Chaisiri K."/>
            <person name="Xia D."/>
            <person name="Armstrong S.D."/>
            <person name="Fang Y."/>
            <person name="Donnelly M.J."/>
            <person name="Kadowaki T."/>
            <person name="McGarry J.W."/>
            <person name="Darby A.C."/>
            <person name="Makepeace B.L."/>
        </authorList>
    </citation>
    <scope>NUCLEOTIDE SEQUENCE [LARGE SCALE GENOMIC DNA]</scope>
    <source>
        <strain evidence="11">UoL-UT</strain>
    </source>
</reference>
<comment type="caution">
    <text evidence="11">The sequence shown here is derived from an EMBL/GenBank/DDBJ whole genome shotgun (WGS) entry which is preliminary data.</text>
</comment>
<feature type="transmembrane region" description="Helical" evidence="9">
    <location>
        <begin position="135"/>
        <end position="157"/>
    </location>
</feature>
<dbReference type="VEuPathDB" id="VectorBase:LDEU007147"/>
<evidence type="ECO:0000256" key="6">
    <source>
        <dbReference type="ARBA" id="ARBA00022989"/>
    </source>
</evidence>
<organism evidence="11 12">
    <name type="scientific">Leptotrombidium deliense</name>
    <dbReference type="NCBI Taxonomy" id="299467"/>
    <lineage>
        <taxon>Eukaryota</taxon>
        <taxon>Metazoa</taxon>
        <taxon>Ecdysozoa</taxon>
        <taxon>Arthropoda</taxon>
        <taxon>Chelicerata</taxon>
        <taxon>Arachnida</taxon>
        <taxon>Acari</taxon>
        <taxon>Acariformes</taxon>
        <taxon>Trombidiformes</taxon>
        <taxon>Prostigmata</taxon>
        <taxon>Anystina</taxon>
        <taxon>Parasitengona</taxon>
        <taxon>Trombiculoidea</taxon>
        <taxon>Trombiculidae</taxon>
        <taxon>Leptotrombidium</taxon>
    </lineage>
</organism>
<dbReference type="GO" id="GO:0005886">
    <property type="term" value="C:plasma membrane"/>
    <property type="evidence" value="ECO:0007669"/>
    <property type="project" value="TreeGrafter"/>
</dbReference>
<proteinExistence type="inferred from homology"/>
<keyword evidence="8 9" id="KW-0472">Membrane</keyword>
<evidence type="ECO:0000256" key="2">
    <source>
        <dbReference type="ARBA" id="ARBA00009749"/>
    </source>
</evidence>
<dbReference type="OrthoDB" id="5791097at2759"/>
<name>A0A443SBP7_9ACAR</name>
<evidence type="ECO:0000313" key="12">
    <source>
        <dbReference type="Proteomes" id="UP000288716"/>
    </source>
</evidence>
<dbReference type="GO" id="GO:0008324">
    <property type="term" value="F:monoatomic cation transmembrane transporter activity"/>
    <property type="evidence" value="ECO:0007669"/>
    <property type="project" value="InterPro"/>
</dbReference>
<evidence type="ECO:0000256" key="7">
    <source>
        <dbReference type="ARBA" id="ARBA00023065"/>
    </source>
</evidence>
<gene>
    <name evidence="11" type="ORF">B4U80_10823</name>
</gene>
<evidence type="ECO:0000256" key="4">
    <source>
        <dbReference type="ARBA" id="ARBA00022692"/>
    </source>
</evidence>
<dbReference type="PANTHER" id="PTHR16228:SF7">
    <property type="entry name" value="SLC41A_MGTE INTEGRAL MEMBRANE DOMAIN-CONTAINING PROTEIN"/>
    <property type="match status" value="1"/>
</dbReference>
<keyword evidence="4 9" id="KW-0812">Transmembrane</keyword>
<comment type="subcellular location">
    <subcellularLocation>
        <location evidence="1">Membrane</location>
        <topology evidence="1">Multi-pass membrane protein</topology>
    </subcellularLocation>
</comment>
<feature type="domain" description="SLC41A/MgtE integral membrane" evidence="10">
    <location>
        <begin position="11"/>
        <end position="151"/>
    </location>
</feature>
<evidence type="ECO:0000259" key="10">
    <source>
        <dbReference type="Pfam" id="PF01769"/>
    </source>
</evidence>
<feature type="transmembrane region" description="Helical" evidence="9">
    <location>
        <begin position="95"/>
        <end position="115"/>
    </location>
</feature>
<dbReference type="SUPFAM" id="SSF161093">
    <property type="entry name" value="MgtE membrane domain-like"/>
    <property type="match status" value="1"/>
</dbReference>
<dbReference type="Gene3D" id="1.10.357.20">
    <property type="entry name" value="SLC41 divalent cation transporters, integral membrane domain"/>
    <property type="match status" value="1"/>
</dbReference>
<keyword evidence="7" id="KW-0406">Ion transport</keyword>
<dbReference type="Pfam" id="PF01769">
    <property type="entry name" value="MgtE"/>
    <property type="match status" value="1"/>
</dbReference>
<dbReference type="InterPro" id="IPR045349">
    <property type="entry name" value="SLC41A1-3"/>
</dbReference>
<dbReference type="InterPro" id="IPR006667">
    <property type="entry name" value="SLC41_membr_dom"/>
</dbReference>
<comment type="similarity">
    <text evidence="2">Belongs to the SLC41A transporter family.</text>
</comment>
<sequence length="163" mass="18173">MKLFENIAAYQPVINGVGGNLVAIQASRLSTFLHQHTHSGELPDDDPKVCASPCSAFFTFKPHAKVAQILFLMALPSHLLYLFVITLIQGSQTTAYFVIMYISVALLQLLILLYFTRILVFCLWKLKMDPDDSSIPILTAIGDVLGVALLTIAFYLLKHRFQS</sequence>
<feature type="transmembrane region" description="Helical" evidence="9">
    <location>
        <begin position="66"/>
        <end position="88"/>
    </location>
</feature>
<dbReference type="AlphaFoldDB" id="A0A443SBP7"/>